<keyword evidence="2" id="KW-0100">Branched-chain amino acid biosynthesis</keyword>
<proteinExistence type="inferred from homology"/>
<dbReference type="InterPro" id="IPR050571">
    <property type="entry name" value="Class-IV_PLP-Dep_Aminotrnsfr"/>
</dbReference>
<dbReference type="PANTHER" id="PTHR42743">
    <property type="entry name" value="AMINO-ACID AMINOTRANSFERASE"/>
    <property type="match status" value="1"/>
</dbReference>
<comment type="caution">
    <text evidence="3">The sequence shown here is derived from an EMBL/GenBank/DDBJ whole genome shotgun (WGS) entry which is preliminary data.</text>
</comment>
<evidence type="ECO:0000313" key="3">
    <source>
        <dbReference type="EMBL" id="TQM93449.1"/>
    </source>
</evidence>
<evidence type="ECO:0000256" key="2">
    <source>
        <dbReference type="ARBA" id="ARBA00023304"/>
    </source>
</evidence>
<dbReference type="GO" id="GO:0009082">
    <property type="term" value="P:branched-chain amino acid biosynthetic process"/>
    <property type="evidence" value="ECO:0007669"/>
    <property type="project" value="UniProtKB-KW"/>
</dbReference>
<dbReference type="EMBL" id="VFPT01000001">
    <property type="protein sequence ID" value="TQM93449.1"/>
    <property type="molecule type" value="Genomic_DNA"/>
</dbReference>
<evidence type="ECO:0000313" key="4">
    <source>
        <dbReference type="Proteomes" id="UP000320582"/>
    </source>
</evidence>
<accession>A0A543KED9</accession>
<protein>
    <recommendedName>
        <fullName evidence="5">Sulfotransferase family protein</fullName>
    </recommendedName>
</protein>
<dbReference type="PANTHER" id="PTHR42743:SF11">
    <property type="entry name" value="AMINODEOXYCHORISMATE LYASE"/>
    <property type="match status" value="1"/>
</dbReference>
<evidence type="ECO:0008006" key="5">
    <source>
        <dbReference type="Google" id="ProtNLM"/>
    </source>
</evidence>
<evidence type="ECO:0000256" key="1">
    <source>
        <dbReference type="ARBA" id="ARBA00009320"/>
    </source>
</evidence>
<dbReference type="InterPro" id="IPR027417">
    <property type="entry name" value="P-loop_NTPase"/>
</dbReference>
<sequence>MRIAMWSGPRNLSTALMYAFAARGDCAVWDEPFYACYLRATGLAHPMAVEIMAADPRSPAEIAHDLRRVAPEGARITYQKHMCQHMIDGIPRDWMSDVVNVFLIRHPDRVLASFGAKYADVTLQDIGFVQQAEIFESVFQKNNAIAGNPAGISLISESEFQQAKNAPLVIDSADIRADPDGMMRALCKALGLDYRPEMLNWPAGPKPYDGVWAPVWYEAVHRSTGFAGAEGPLPELPAPLRAISDAALPYYDRLARYKLAP</sequence>
<comment type="similarity">
    <text evidence="1">Belongs to the class-IV pyridoxal-phosphate-dependent aminotransferase family.</text>
</comment>
<name>A0A543KED9_9RHOB</name>
<dbReference type="Pfam" id="PF19798">
    <property type="entry name" value="Sulfotransfer_5"/>
    <property type="match status" value="2"/>
</dbReference>
<organism evidence="3 4">
    <name type="scientific">Roseinatronobacter monicus</name>
    <dbReference type="NCBI Taxonomy" id="393481"/>
    <lineage>
        <taxon>Bacteria</taxon>
        <taxon>Pseudomonadati</taxon>
        <taxon>Pseudomonadota</taxon>
        <taxon>Alphaproteobacteria</taxon>
        <taxon>Rhodobacterales</taxon>
        <taxon>Paracoccaceae</taxon>
        <taxon>Roseinatronobacter</taxon>
    </lineage>
</organism>
<keyword evidence="2" id="KW-0028">Amino-acid biosynthesis</keyword>
<dbReference type="OrthoDB" id="272985at2"/>
<dbReference type="AlphaFoldDB" id="A0A543KED9"/>
<reference evidence="3 4" key="1">
    <citation type="submission" date="2019-06" db="EMBL/GenBank/DDBJ databases">
        <title>Genomic Encyclopedia of Archaeal and Bacterial Type Strains, Phase II (KMG-II): from individual species to whole genera.</title>
        <authorList>
            <person name="Goeker M."/>
        </authorList>
    </citation>
    <scope>NUCLEOTIDE SEQUENCE [LARGE SCALE GENOMIC DNA]</scope>
    <source>
        <strain evidence="3 4">DSM 18423</strain>
    </source>
</reference>
<gene>
    <name evidence="3" type="ORF">BD293_2085</name>
</gene>
<dbReference type="SUPFAM" id="SSF52540">
    <property type="entry name" value="P-loop containing nucleoside triphosphate hydrolases"/>
    <property type="match status" value="1"/>
</dbReference>
<dbReference type="Proteomes" id="UP000320582">
    <property type="component" value="Unassembled WGS sequence"/>
</dbReference>
<dbReference type="RefSeq" id="WP_142081376.1">
    <property type="nucleotide sequence ID" value="NZ_VFPT01000001.1"/>
</dbReference>
<keyword evidence="4" id="KW-1185">Reference proteome</keyword>
<dbReference type="Gene3D" id="3.40.50.300">
    <property type="entry name" value="P-loop containing nucleotide triphosphate hydrolases"/>
    <property type="match status" value="1"/>
</dbReference>